<evidence type="ECO:0000259" key="1">
    <source>
        <dbReference type="Pfam" id="PF00534"/>
    </source>
</evidence>
<name>A0ABN5CJX5_PSEO7</name>
<evidence type="ECO:0008006" key="5">
    <source>
        <dbReference type="Google" id="ProtNLM"/>
    </source>
</evidence>
<dbReference type="Pfam" id="PF00534">
    <property type="entry name" value="Glycos_transf_1"/>
    <property type="match status" value="1"/>
</dbReference>
<evidence type="ECO:0000313" key="3">
    <source>
        <dbReference type="EMBL" id="ATD08948.1"/>
    </source>
</evidence>
<gene>
    <name evidence="3" type="ORF">PPIS_a4299</name>
</gene>
<dbReference type="SUPFAM" id="SSF53756">
    <property type="entry name" value="UDP-Glycosyltransferase/glycogen phosphorylase"/>
    <property type="match status" value="1"/>
</dbReference>
<feature type="domain" description="Glycosyl transferase family 1" evidence="1">
    <location>
        <begin position="173"/>
        <end position="289"/>
    </location>
</feature>
<dbReference type="Gene3D" id="3.40.50.2000">
    <property type="entry name" value="Glycogen Phosphorylase B"/>
    <property type="match status" value="2"/>
</dbReference>
<dbReference type="PANTHER" id="PTHR45947:SF3">
    <property type="entry name" value="SULFOQUINOVOSYL TRANSFERASE SQD2"/>
    <property type="match status" value="1"/>
</dbReference>
<dbReference type="Pfam" id="PF13439">
    <property type="entry name" value="Glyco_transf_4"/>
    <property type="match status" value="1"/>
</dbReference>
<evidence type="ECO:0000313" key="4">
    <source>
        <dbReference type="Proteomes" id="UP000016521"/>
    </source>
</evidence>
<accession>A0ABN5CJX5</accession>
<dbReference type="PANTHER" id="PTHR45947">
    <property type="entry name" value="SULFOQUINOVOSYL TRANSFERASE SQD2"/>
    <property type="match status" value="1"/>
</dbReference>
<protein>
    <recommendedName>
        <fullName evidence="5">Glycosyltransferase</fullName>
    </recommendedName>
</protein>
<dbReference type="InterPro" id="IPR050194">
    <property type="entry name" value="Glycosyltransferase_grp1"/>
</dbReference>
<dbReference type="Proteomes" id="UP000016521">
    <property type="component" value="Chromosome I"/>
</dbReference>
<evidence type="ECO:0000259" key="2">
    <source>
        <dbReference type="Pfam" id="PF13439"/>
    </source>
</evidence>
<reference evidence="3 4" key="1">
    <citation type="submission" date="2015-06" db="EMBL/GenBank/DDBJ databases">
        <authorList>
            <person name="Xie B.-B."/>
            <person name="Rong J.-C."/>
            <person name="Qin Q.-L."/>
            <person name="Zhang Y.-Z."/>
        </authorList>
    </citation>
    <scope>NUCLEOTIDE SEQUENCE [LARGE SCALE GENOMIC DNA]</scope>
    <source>
        <strain evidence="3 4">JCM 20779</strain>
    </source>
</reference>
<sequence>MIRLLLLSNMGPSAKKPNSGRFVYNQFKALQKEKNLEVEYFYLTQDEVGRIKRLLRYPLFYIHFLAKFLFAKKVDIIHVHFFFPNILLAITYKALINRKVKLIATFHGSDVYAYQPPSALYKWAFTKLDHAIFVSKNLFERFKSYVDVSEASTSLLSAGILDVYQPPTNQTYEYDFIFVGHQNYNKGIDRLQKIAKKGAKIAVVGEGATSQWASQNGNIRVDFYGVLAPEQLVKLYCSSRFLLSLSRNESFGLVMTEAMASGTPVIATETDGSRAQVIDGQNGLLLQNDDEWLDSKGYESLYQALKMSMNDYQLMQKEALNSVSQHSLTYIVNNLLTIYQKLILTRHH</sequence>
<dbReference type="CDD" id="cd03801">
    <property type="entry name" value="GT4_PimA-like"/>
    <property type="match status" value="1"/>
</dbReference>
<feature type="domain" description="Glycosyltransferase subfamily 4-like N-terminal" evidence="2">
    <location>
        <begin position="47"/>
        <end position="153"/>
    </location>
</feature>
<dbReference type="EMBL" id="CP011924">
    <property type="protein sequence ID" value="ATD08948.1"/>
    <property type="molecule type" value="Genomic_DNA"/>
</dbReference>
<dbReference type="InterPro" id="IPR028098">
    <property type="entry name" value="Glyco_trans_4-like_N"/>
</dbReference>
<organism evidence="3 4">
    <name type="scientific">Pseudoalteromonas piscicida</name>
    <dbReference type="NCBI Taxonomy" id="43662"/>
    <lineage>
        <taxon>Bacteria</taxon>
        <taxon>Pseudomonadati</taxon>
        <taxon>Pseudomonadota</taxon>
        <taxon>Gammaproteobacteria</taxon>
        <taxon>Alteromonadales</taxon>
        <taxon>Pseudoalteromonadaceae</taxon>
        <taxon>Pseudoalteromonas</taxon>
    </lineage>
</organism>
<keyword evidence="4" id="KW-1185">Reference proteome</keyword>
<proteinExistence type="predicted"/>
<dbReference type="InterPro" id="IPR001296">
    <property type="entry name" value="Glyco_trans_1"/>
</dbReference>